<accession>A0A3B0V1Y3</accession>
<keyword evidence="1" id="KW-1133">Transmembrane helix</keyword>
<dbReference type="Pfam" id="PF18895">
    <property type="entry name" value="T4SS_pilin"/>
    <property type="match status" value="1"/>
</dbReference>
<feature type="transmembrane region" description="Helical" evidence="1">
    <location>
        <begin position="22"/>
        <end position="44"/>
    </location>
</feature>
<name>A0A3B0V1Y3_9ZZZZ</name>
<evidence type="ECO:0008006" key="3">
    <source>
        <dbReference type="Google" id="ProtNLM"/>
    </source>
</evidence>
<keyword evidence="1" id="KW-0472">Membrane</keyword>
<dbReference type="InterPro" id="IPR043993">
    <property type="entry name" value="T4SS_pilin"/>
</dbReference>
<reference evidence="2" key="1">
    <citation type="submission" date="2018-06" db="EMBL/GenBank/DDBJ databases">
        <authorList>
            <person name="Zhirakovskaya E."/>
        </authorList>
    </citation>
    <scope>NUCLEOTIDE SEQUENCE</scope>
</reference>
<proteinExistence type="predicted"/>
<evidence type="ECO:0000256" key="1">
    <source>
        <dbReference type="SAM" id="Phobius"/>
    </source>
</evidence>
<gene>
    <name evidence="2" type="ORF">MNBD_CPR01-162</name>
</gene>
<dbReference type="EMBL" id="UOEV01000064">
    <property type="protein sequence ID" value="VAW32742.1"/>
    <property type="molecule type" value="Genomic_DNA"/>
</dbReference>
<feature type="transmembrane region" description="Helical" evidence="1">
    <location>
        <begin position="65"/>
        <end position="86"/>
    </location>
</feature>
<keyword evidence="1" id="KW-0812">Transmembrane</keyword>
<dbReference type="AlphaFoldDB" id="A0A3B0V1Y3"/>
<organism evidence="2">
    <name type="scientific">hydrothermal vent metagenome</name>
    <dbReference type="NCBI Taxonomy" id="652676"/>
    <lineage>
        <taxon>unclassified sequences</taxon>
        <taxon>metagenomes</taxon>
        <taxon>ecological metagenomes</taxon>
    </lineage>
</organism>
<evidence type="ECO:0000313" key="2">
    <source>
        <dbReference type="EMBL" id="VAW32742.1"/>
    </source>
</evidence>
<sequence>MAFAADSTGLKNPLKANSIQELLTAVLSYVVQIGTVVIVLMMVWTGFKFVLAKGNPTELQGARKMLLWTIIGALVILGAQVIAMGVQSTVTAISSS</sequence>
<protein>
    <recommendedName>
        <fullName evidence="3">Integral membrane protein</fullName>
    </recommendedName>
</protein>